<dbReference type="InterPro" id="IPR043917">
    <property type="entry name" value="DUF5753"/>
</dbReference>
<sequence>MTAKAKRDSTARARELGAELRRIRQRSGLSGHDLARTLGWSPSKVSRMESGQRGASEVDVAVYLVSCGLVVRSELNRLVTLAREADSRYWLRPHSRELPEELRSLILQEGTANAITSYDPLIVPGLLQTEQYIRELFRWGSNRPPEDIELRVDARLARQHVLKRARSPWCKFFLHERALRAVVGGPEVMHEQLVSLLLVDSWPRCSIRVVPDAAGPYGIVGGAFKVMGYAEHPPVTYVDSWAAGLFLEEPEDVAMYREILARLDRDALDAGQSREWLAWLASEYDQMEAGRHDHPRARRADLAQEQPQQRQQR</sequence>
<dbReference type="Pfam" id="PF19054">
    <property type="entry name" value="DUF5753"/>
    <property type="match status" value="1"/>
</dbReference>
<dbReference type="InterPro" id="IPR010982">
    <property type="entry name" value="Lambda_DNA-bd_dom_sf"/>
</dbReference>
<organism evidence="3 4">
    <name type="scientific">Amycolatopsis cihanbeyliensis</name>
    <dbReference type="NCBI Taxonomy" id="1128664"/>
    <lineage>
        <taxon>Bacteria</taxon>
        <taxon>Bacillati</taxon>
        <taxon>Actinomycetota</taxon>
        <taxon>Actinomycetes</taxon>
        <taxon>Pseudonocardiales</taxon>
        <taxon>Pseudonocardiaceae</taxon>
        <taxon>Amycolatopsis</taxon>
    </lineage>
</organism>
<feature type="domain" description="HTH cro/C1-type" evidence="2">
    <location>
        <begin position="20"/>
        <end position="53"/>
    </location>
</feature>
<dbReference type="EMBL" id="VFML01000001">
    <property type="protein sequence ID" value="TQJ04403.1"/>
    <property type="molecule type" value="Genomic_DNA"/>
</dbReference>
<evidence type="ECO:0000313" key="3">
    <source>
        <dbReference type="EMBL" id="TQJ04403.1"/>
    </source>
</evidence>
<dbReference type="GO" id="GO:0003677">
    <property type="term" value="F:DNA binding"/>
    <property type="evidence" value="ECO:0007669"/>
    <property type="project" value="InterPro"/>
</dbReference>
<dbReference type="PROSITE" id="PS50943">
    <property type="entry name" value="HTH_CROC1"/>
    <property type="match status" value="1"/>
</dbReference>
<keyword evidence="4" id="KW-1185">Reference proteome</keyword>
<proteinExistence type="predicted"/>
<name>A0A542DMT0_AMYCI</name>
<dbReference type="InterPro" id="IPR001387">
    <property type="entry name" value="Cro/C1-type_HTH"/>
</dbReference>
<feature type="region of interest" description="Disordered" evidence="1">
    <location>
        <begin position="289"/>
        <end position="313"/>
    </location>
</feature>
<feature type="compositionally biased region" description="Low complexity" evidence="1">
    <location>
        <begin position="304"/>
        <end position="313"/>
    </location>
</feature>
<dbReference type="Proteomes" id="UP000320876">
    <property type="component" value="Unassembled WGS sequence"/>
</dbReference>
<comment type="caution">
    <text evidence="3">The sequence shown here is derived from an EMBL/GenBank/DDBJ whole genome shotgun (WGS) entry which is preliminary data.</text>
</comment>
<dbReference type="Gene3D" id="1.10.260.40">
    <property type="entry name" value="lambda repressor-like DNA-binding domains"/>
    <property type="match status" value="1"/>
</dbReference>
<dbReference type="CDD" id="cd00093">
    <property type="entry name" value="HTH_XRE"/>
    <property type="match status" value="1"/>
</dbReference>
<dbReference type="OrthoDB" id="3672921at2"/>
<evidence type="ECO:0000313" key="4">
    <source>
        <dbReference type="Proteomes" id="UP000320876"/>
    </source>
</evidence>
<reference evidence="3 4" key="1">
    <citation type="submission" date="2019-06" db="EMBL/GenBank/DDBJ databases">
        <title>Sequencing the genomes of 1000 actinobacteria strains.</title>
        <authorList>
            <person name="Klenk H.-P."/>
        </authorList>
    </citation>
    <scope>NUCLEOTIDE SEQUENCE [LARGE SCALE GENOMIC DNA]</scope>
    <source>
        <strain evidence="3 4">DSM 45679</strain>
    </source>
</reference>
<gene>
    <name evidence="3" type="ORF">FB471_4196</name>
</gene>
<evidence type="ECO:0000256" key="1">
    <source>
        <dbReference type="SAM" id="MobiDB-lite"/>
    </source>
</evidence>
<feature type="compositionally biased region" description="Basic and acidic residues" evidence="1">
    <location>
        <begin position="289"/>
        <end position="302"/>
    </location>
</feature>
<dbReference type="RefSeq" id="WP_142000082.1">
    <property type="nucleotide sequence ID" value="NZ_VFML01000001.1"/>
</dbReference>
<dbReference type="AlphaFoldDB" id="A0A542DMT0"/>
<evidence type="ECO:0000259" key="2">
    <source>
        <dbReference type="PROSITE" id="PS50943"/>
    </source>
</evidence>
<protein>
    <submittedName>
        <fullName evidence="3">Helix-turn-helix protein</fullName>
    </submittedName>
</protein>
<accession>A0A542DMT0</accession>
<dbReference type="Pfam" id="PF13560">
    <property type="entry name" value="HTH_31"/>
    <property type="match status" value="1"/>
</dbReference>
<dbReference type="SMART" id="SM00530">
    <property type="entry name" value="HTH_XRE"/>
    <property type="match status" value="1"/>
</dbReference>
<dbReference type="SUPFAM" id="SSF47413">
    <property type="entry name" value="lambda repressor-like DNA-binding domains"/>
    <property type="match status" value="1"/>
</dbReference>